<dbReference type="Pfam" id="PF05700">
    <property type="entry name" value="BCAS2"/>
    <property type="match status" value="1"/>
</dbReference>
<keyword evidence="5" id="KW-0539">Nucleus</keyword>
<dbReference type="GO" id="GO:0008380">
    <property type="term" value="P:RNA splicing"/>
    <property type="evidence" value="ECO:0007669"/>
    <property type="project" value="UniProtKB-KW"/>
</dbReference>
<keyword evidence="3" id="KW-0747">Spliceosome</keyword>
<dbReference type="GeneID" id="30028554"/>
<dbReference type="GO" id="GO:0006397">
    <property type="term" value="P:mRNA processing"/>
    <property type="evidence" value="ECO:0007669"/>
    <property type="project" value="UniProtKB-KW"/>
</dbReference>
<comment type="caution">
    <text evidence="6">The sequence shown here is derived from an EMBL/GenBank/DDBJ whole genome shotgun (WGS) entry which is preliminary data.</text>
</comment>
<proteinExistence type="predicted"/>
<gene>
    <name evidence="6" type="ORF">METBIDRAFT_30224</name>
</gene>
<evidence type="ECO:0000256" key="3">
    <source>
        <dbReference type="ARBA" id="ARBA00022728"/>
    </source>
</evidence>
<dbReference type="Proteomes" id="UP000092555">
    <property type="component" value="Unassembled WGS sequence"/>
</dbReference>
<keyword evidence="7" id="KW-1185">Reference proteome</keyword>
<evidence type="ECO:0000256" key="5">
    <source>
        <dbReference type="ARBA" id="ARBA00023242"/>
    </source>
</evidence>
<evidence type="ECO:0000256" key="2">
    <source>
        <dbReference type="ARBA" id="ARBA00022664"/>
    </source>
</evidence>
<accession>A0A1A0HIJ3</accession>
<dbReference type="OrthoDB" id="205794at2759"/>
<keyword evidence="4" id="KW-0508">mRNA splicing</keyword>
<comment type="subcellular location">
    <subcellularLocation>
        <location evidence="1">Nucleus</location>
    </subcellularLocation>
</comment>
<dbReference type="STRING" id="869754.A0A1A0HIJ3"/>
<evidence type="ECO:0000256" key="4">
    <source>
        <dbReference type="ARBA" id="ARBA00023187"/>
    </source>
</evidence>
<evidence type="ECO:0000313" key="6">
    <source>
        <dbReference type="EMBL" id="OBA23835.1"/>
    </source>
</evidence>
<dbReference type="RefSeq" id="XP_018714316.1">
    <property type="nucleotide sequence ID" value="XM_018855578.1"/>
</dbReference>
<protein>
    <submittedName>
        <fullName evidence="6">Uncharacterized protein</fullName>
    </submittedName>
</protein>
<dbReference type="EMBL" id="LXTC01000001">
    <property type="protein sequence ID" value="OBA23835.1"/>
    <property type="molecule type" value="Genomic_DNA"/>
</dbReference>
<name>A0A1A0HIJ3_9ASCO</name>
<sequence length="199" mass="22782">MLSLDSDPLDYLPYIDGTITDTERQAVEQLIRAETPAEPGMLHSRLGELAPLSENRSLLMRDMERFELDYSDGLVPETFVSGGVSMDRYTDFGPDHDFSYDQMYTALLYSVLRDRNAQLAAEHSAERAHAQKEACESMRQVESLQRDLLVRKRERTEELNLAREAKQMQFQPVDGYLEQRWKDGIKGIVDTGIERHAGP</sequence>
<organism evidence="6 7">
    <name type="scientific">Metschnikowia bicuspidata var. bicuspidata NRRL YB-4993</name>
    <dbReference type="NCBI Taxonomy" id="869754"/>
    <lineage>
        <taxon>Eukaryota</taxon>
        <taxon>Fungi</taxon>
        <taxon>Dikarya</taxon>
        <taxon>Ascomycota</taxon>
        <taxon>Saccharomycotina</taxon>
        <taxon>Pichiomycetes</taxon>
        <taxon>Metschnikowiaceae</taxon>
        <taxon>Metschnikowia</taxon>
    </lineage>
</organism>
<reference evidence="6 7" key="1">
    <citation type="submission" date="2016-05" db="EMBL/GenBank/DDBJ databases">
        <title>Comparative genomics of biotechnologically important yeasts.</title>
        <authorList>
            <consortium name="DOE Joint Genome Institute"/>
            <person name="Riley R."/>
            <person name="Haridas S."/>
            <person name="Wolfe K.H."/>
            <person name="Lopes M.R."/>
            <person name="Hittinger C.T."/>
            <person name="Goker M."/>
            <person name="Salamov A."/>
            <person name="Wisecaver J."/>
            <person name="Long T.M."/>
            <person name="Aerts A.L."/>
            <person name="Barry K."/>
            <person name="Choi C."/>
            <person name="Clum A."/>
            <person name="Coughlan A.Y."/>
            <person name="Deshpande S."/>
            <person name="Douglass A.P."/>
            <person name="Hanson S.J."/>
            <person name="Klenk H.-P."/>
            <person name="LaButti K."/>
            <person name="Lapidus A."/>
            <person name="Lindquist E."/>
            <person name="Lipzen A."/>
            <person name="Meier-kolthoff J.P."/>
            <person name="Ohm R.A."/>
            <person name="Otillar R.P."/>
            <person name="Pangilinan J."/>
            <person name="Peng Y."/>
            <person name="Rokas A."/>
            <person name="Rosa C.A."/>
            <person name="Scheuner C."/>
            <person name="Sibirny A.A."/>
            <person name="Slot J.C."/>
            <person name="Stielow J.B."/>
            <person name="Sun H."/>
            <person name="Kurtzman C.P."/>
            <person name="Blackwell M."/>
            <person name="Grigoriev I.V."/>
            <person name="Jeffries T.W."/>
        </authorList>
    </citation>
    <scope>NUCLEOTIDE SEQUENCE [LARGE SCALE GENOMIC DNA]</scope>
    <source>
        <strain evidence="6 7">NRRL YB-4993</strain>
    </source>
</reference>
<evidence type="ECO:0000313" key="7">
    <source>
        <dbReference type="Proteomes" id="UP000092555"/>
    </source>
</evidence>
<evidence type="ECO:0000256" key="1">
    <source>
        <dbReference type="ARBA" id="ARBA00004123"/>
    </source>
</evidence>
<keyword evidence="2" id="KW-0507">mRNA processing</keyword>
<dbReference type="AlphaFoldDB" id="A0A1A0HIJ3"/>
<dbReference type="GO" id="GO:0005681">
    <property type="term" value="C:spliceosomal complex"/>
    <property type="evidence" value="ECO:0007669"/>
    <property type="project" value="UniProtKB-KW"/>
</dbReference>
<dbReference type="InterPro" id="IPR008409">
    <property type="entry name" value="SPF27"/>
</dbReference>